<name>A0ACC2PC63_9HYME</name>
<reference evidence="1" key="1">
    <citation type="submission" date="2023-04" db="EMBL/GenBank/DDBJ databases">
        <title>A chromosome-level genome assembly of the parasitoid wasp Eretmocerus hayati.</title>
        <authorList>
            <person name="Zhong Y."/>
            <person name="Liu S."/>
            <person name="Liu Y."/>
        </authorList>
    </citation>
    <scope>NUCLEOTIDE SEQUENCE</scope>
    <source>
        <strain evidence="1">ZJU_SS_LIU_2023</strain>
    </source>
</reference>
<proteinExistence type="predicted"/>
<accession>A0ACC2PC63</accession>
<dbReference type="Proteomes" id="UP001239111">
    <property type="component" value="Chromosome 2"/>
</dbReference>
<sequence length="268" mass="30279">MMGRFPLARRLSLQPASMRNSQDEGPQRQTRGSRHGESANGGKPIKVIVLGLARVGKTALIYQFLYNQIPDKYKATVDDTHYATFHAAKEKKIIFEILDTSGSLEFPAMLDLSIKQYDVFVLVYDASDAITFKKVKELREQIMRTKNKAPIVVVANKTDLCDDSEKAEVEANREIVTKEWQHGFVDASAKDNLNTWNVFQELLKQANIEYDLRPALNKRRQSLPPPQHNPRTSLAHVSISPAQLQHLEQIRESSDRSSDKGRSSCSVS</sequence>
<keyword evidence="2" id="KW-1185">Reference proteome</keyword>
<dbReference type="EMBL" id="CM056742">
    <property type="protein sequence ID" value="KAJ8679350.1"/>
    <property type="molecule type" value="Genomic_DNA"/>
</dbReference>
<evidence type="ECO:0000313" key="1">
    <source>
        <dbReference type="EMBL" id="KAJ8679350.1"/>
    </source>
</evidence>
<evidence type="ECO:0000313" key="2">
    <source>
        <dbReference type="Proteomes" id="UP001239111"/>
    </source>
</evidence>
<comment type="caution">
    <text evidence="1">The sequence shown here is derived from an EMBL/GenBank/DDBJ whole genome shotgun (WGS) entry which is preliminary data.</text>
</comment>
<organism evidence="1 2">
    <name type="scientific">Eretmocerus hayati</name>
    <dbReference type="NCBI Taxonomy" id="131215"/>
    <lineage>
        <taxon>Eukaryota</taxon>
        <taxon>Metazoa</taxon>
        <taxon>Ecdysozoa</taxon>
        <taxon>Arthropoda</taxon>
        <taxon>Hexapoda</taxon>
        <taxon>Insecta</taxon>
        <taxon>Pterygota</taxon>
        <taxon>Neoptera</taxon>
        <taxon>Endopterygota</taxon>
        <taxon>Hymenoptera</taxon>
        <taxon>Apocrita</taxon>
        <taxon>Proctotrupomorpha</taxon>
        <taxon>Chalcidoidea</taxon>
        <taxon>Aphelinidae</taxon>
        <taxon>Aphelininae</taxon>
        <taxon>Eretmocerus</taxon>
    </lineage>
</organism>
<protein>
    <submittedName>
        <fullName evidence="1">Uncharacterized protein</fullName>
    </submittedName>
</protein>
<gene>
    <name evidence="1" type="ORF">QAD02_015137</name>
</gene>